<dbReference type="InterPro" id="IPR003877">
    <property type="entry name" value="SPRY_dom"/>
</dbReference>
<protein>
    <submittedName>
        <fullName evidence="8">Tripartite motif family like 2</fullName>
    </submittedName>
</protein>
<dbReference type="SMART" id="SM00449">
    <property type="entry name" value="SPRY"/>
    <property type="match status" value="1"/>
</dbReference>
<dbReference type="SUPFAM" id="SSF49899">
    <property type="entry name" value="Concanavalin A-like lectins/glucanases"/>
    <property type="match status" value="1"/>
</dbReference>
<dbReference type="InterPro" id="IPR003879">
    <property type="entry name" value="Butyrophylin_SPRY"/>
</dbReference>
<dbReference type="Gene3D" id="3.30.160.60">
    <property type="entry name" value="Classic Zinc Finger"/>
    <property type="match status" value="1"/>
</dbReference>
<evidence type="ECO:0000256" key="4">
    <source>
        <dbReference type="SAM" id="Coils"/>
    </source>
</evidence>
<dbReference type="SUPFAM" id="SSF57845">
    <property type="entry name" value="B-box zinc-binding domain"/>
    <property type="match status" value="1"/>
</dbReference>
<evidence type="ECO:0000256" key="2">
    <source>
        <dbReference type="ARBA" id="ARBA00022833"/>
    </source>
</evidence>
<comment type="caution">
    <text evidence="8">The sequence shown here is derived from an EMBL/GenBank/DDBJ whole genome shotgun (WGS) entry which is preliminary data.</text>
</comment>
<keyword evidence="2" id="KW-0862">Zinc</keyword>
<dbReference type="Proteomes" id="UP000550707">
    <property type="component" value="Unassembled WGS sequence"/>
</dbReference>
<feature type="domain" description="B box-type" evidence="6">
    <location>
        <begin position="53"/>
        <end position="94"/>
    </location>
</feature>
<evidence type="ECO:0000313" key="9">
    <source>
        <dbReference type="Proteomes" id="UP000550707"/>
    </source>
</evidence>
<dbReference type="Pfam" id="PF13765">
    <property type="entry name" value="PRY"/>
    <property type="match status" value="1"/>
</dbReference>
<keyword evidence="1 3" id="KW-0863">Zinc-finger</keyword>
<dbReference type="EMBL" id="JACASF010000009">
    <property type="protein sequence ID" value="KAF6461179.1"/>
    <property type="molecule type" value="Genomic_DNA"/>
</dbReference>
<accession>A0A7J8GNM5</accession>
<dbReference type="GO" id="GO:0008270">
    <property type="term" value="F:zinc ion binding"/>
    <property type="evidence" value="ECO:0007669"/>
    <property type="project" value="UniProtKB-KW"/>
</dbReference>
<proteinExistence type="predicted"/>
<dbReference type="CDD" id="cd13733">
    <property type="entry name" value="SPRY_PRY_C-I_1"/>
    <property type="match status" value="1"/>
</dbReference>
<reference evidence="8 9" key="1">
    <citation type="journal article" date="2020" name="Nature">
        <title>Six reference-quality genomes reveal evolution of bat adaptations.</title>
        <authorList>
            <person name="Jebb D."/>
            <person name="Huang Z."/>
            <person name="Pippel M."/>
            <person name="Hughes G.M."/>
            <person name="Lavrichenko K."/>
            <person name="Devanna P."/>
            <person name="Winkler S."/>
            <person name="Jermiin L.S."/>
            <person name="Skirmuntt E.C."/>
            <person name="Katzourakis A."/>
            <person name="Burkitt-Gray L."/>
            <person name="Ray D.A."/>
            <person name="Sullivan K.A.M."/>
            <person name="Roscito J.G."/>
            <person name="Kirilenko B.M."/>
            <person name="Davalos L.M."/>
            <person name="Corthals A.P."/>
            <person name="Power M.L."/>
            <person name="Jones G."/>
            <person name="Ransome R.D."/>
            <person name="Dechmann D.K.N."/>
            <person name="Locatelli A.G."/>
            <person name="Puechmaille S.J."/>
            <person name="Fedrigo O."/>
            <person name="Jarvis E.D."/>
            <person name="Hiller M."/>
            <person name="Vernes S.C."/>
            <person name="Myers E.W."/>
            <person name="Teeling E.C."/>
        </authorList>
    </citation>
    <scope>NUCLEOTIDE SEQUENCE [LARGE SCALE GENOMIC DNA]</scope>
    <source>
        <strain evidence="8">MMolMol1</strain>
        <tissue evidence="8">Muscle</tissue>
    </source>
</reference>
<dbReference type="InterPro" id="IPR000315">
    <property type="entry name" value="Znf_B-box"/>
</dbReference>
<dbReference type="SMART" id="SM00589">
    <property type="entry name" value="PRY"/>
    <property type="match status" value="1"/>
</dbReference>
<feature type="domain" description="B30.2/SPRY" evidence="7">
    <location>
        <begin position="270"/>
        <end position="471"/>
    </location>
</feature>
<evidence type="ECO:0000256" key="3">
    <source>
        <dbReference type="PROSITE-ProRule" id="PRU00024"/>
    </source>
</evidence>
<evidence type="ECO:0000256" key="1">
    <source>
        <dbReference type="ARBA" id="ARBA00022771"/>
    </source>
</evidence>
<feature type="coiled-coil region" evidence="4">
    <location>
        <begin position="109"/>
        <end position="136"/>
    </location>
</feature>
<dbReference type="InterPro" id="IPR050143">
    <property type="entry name" value="TRIM/RBCC"/>
</dbReference>
<gene>
    <name evidence="8" type="ORF">HJG59_018797</name>
</gene>
<keyword evidence="1 3" id="KW-0479">Metal-binding</keyword>
<dbReference type="Gene3D" id="2.60.120.920">
    <property type="match status" value="1"/>
</dbReference>
<dbReference type="InterPro" id="IPR013320">
    <property type="entry name" value="ConA-like_dom_sf"/>
</dbReference>
<dbReference type="FunFam" id="2.60.120.920:FF:000004">
    <property type="entry name" value="Butyrophilin subfamily 1 member A1"/>
    <property type="match status" value="1"/>
</dbReference>
<dbReference type="InParanoid" id="A0A7J8GNM5"/>
<sequence length="472" mass="53643">MWTQRLTGMSGPEHRHCSHSGHGSASRWKQPGLFLGLPTEMYKSLSPPSPYIPDDFYCWKHLEPRVLFCEDEQVTLCNKCYLTQEHRSHAVFGAQEAAELYRKLFQDLLSTLKGKLEVAEGLLAEEQERMLVVQREEHNFKEIIKSECKMMFRLMTEENKINFQNLQGCLLDPALKEASLNQMMAFAADLEEKYQKTLQKLSSLGRENITKLQESEIRLYEQICSLQRTIIELEKKCGESPLALLKDVRYCLERSGGSLLLQCVEPAQITTPRLCQIPGMSEMLELIQRPITLDPKTAHPSLVLSEDLRSVTFKKVQQDVPGHPGVFNFGASVLGAESFTSGRHYWEVDVQKATKWLLGVYEDPTSRLDVMPKGSGDKILVMGSVMGTDCAFWAFPPLKRVSLGEQMHRVGVYLDYKYGQISFYDVTKKLLIYNFSHLVFQGAVRPIFSLCFPNGGTNSDTLSICVPDVFFL</sequence>
<dbReference type="FunCoup" id="A0A7J8GNM5">
    <property type="interactions" value="3"/>
</dbReference>
<dbReference type="Pfam" id="PF00643">
    <property type="entry name" value="zf-B_box"/>
    <property type="match status" value="1"/>
</dbReference>
<dbReference type="AlphaFoldDB" id="A0A7J8GNM5"/>
<evidence type="ECO:0000313" key="8">
    <source>
        <dbReference type="EMBL" id="KAF6461179.1"/>
    </source>
</evidence>
<keyword evidence="4" id="KW-0175">Coiled coil</keyword>
<evidence type="ECO:0000256" key="5">
    <source>
        <dbReference type="SAM" id="MobiDB-lite"/>
    </source>
</evidence>
<dbReference type="PROSITE" id="PS50188">
    <property type="entry name" value="B302_SPRY"/>
    <property type="match status" value="1"/>
</dbReference>
<dbReference type="InterPro" id="IPR043136">
    <property type="entry name" value="B30.2/SPRY_sf"/>
</dbReference>
<evidence type="ECO:0000259" key="6">
    <source>
        <dbReference type="PROSITE" id="PS50119"/>
    </source>
</evidence>
<dbReference type="PRINTS" id="PR01407">
    <property type="entry name" value="BUTYPHLNCDUF"/>
</dbReference>
<keyword evidence="9" id="KW-1185">Reference proteome</keyword>
<evidence type="ECO:0000259" key="7">
    <source>
        <dbReference type="PROSITE" id="PS50188"/>
    </source>
</evidence>
<name>A0A7J8GNM5_MOLMO</name>
<dbReference type="Pfam" id="PF00622">
    <property type="entry name" value="SPRY"/>
    <property type="match status" value="1"/>
</dbReference>
<dbReference type="InterPro" id="IPR001870">
    <property type="entry name" value="B30.2/SPRY"/>
</dbReference>
<feature type="region of interest" description="Disordered" evidence="5">
    <location>
        <begin position="1"/>
        <end position="26"/>
    </location>
</feature>
<dbReference type="PANTHER" id="PTHR24103">
    <property type="entry name" value="E3 UBIQUITIN-PROTEIN LIGASE TRIM"/>
    <property type="match status" value="1"/>
</dbReference>
<dbReference type="InterPro" id="IPR006574">
    <property type="entry name" value="PRY"/>
</dbReference>
<organism evidence="8 9">
    <name type="scientific">Molossus molossus</name>
    <name type="common">Pallas' mastiff bat</name>
    <name type="synonym">Vespertilio molossus</name>
    <dbReference type="NCBI Taxonomy" id="27622"/>
    <lineage>
        <taxon>Eukaryota</taxon>
        <taxon>Metazoa</taxon>
        <taxon>Chordata</taxon>
        <taxon>Craniata</taxon>
        <taxon>Vertebrata</taxon>
        <taxon>Euteleostomi</taxon>
        <taxon>Mammalia</taxon>
        <taxon>Eutheria</taxon>
        <taxon>Laurasiatheria</taxon>
        <taxon>Chiroptera</taxon>
        <taxon>Yangochiroptera</taxon>
        <taxon>Molossidae</taxon>
        <taxon>Molossus</taxon>
    </lineage>
</organism>
<dbReference type="PROSITE" id="PS50119">
    <property type="entry name" value="ZF_BBOX"/>
    <property type="match status" value="1"/>
</dbReference>